<dbReference type="PANTHER" id="PTHR48081">
    <property type="entry name" value="AB HYDROLASE SUPERFAMILY PROTEIN C4A8.06C"/>
    <property type="match status" value="1"/>
</dbReference>
<evidence type="ECO:0000313" key="5">
    <source>
        <dbReference type="Proteomes" id="UP000289260"/>
    </source>
</evidence>
<evidence type="ECO:0000259" key="3">
    <source>
        <dbReference type="Pfam" id="PF07859"/>
    </source>
</evidence>
<keyword evidence="1 4" id="KW-0378">Hydrolase</keyword>
<dbReference type="Proteomes" id="UP000289260">
    <property type="component" value="Chromosome"/>
</dbReference>
<organism evidence="4 5">
    <name type="scientific">Leucobacter triazinivorans</name>
    <dbReference type="NCBI Taxonomy" id="1784719"/>
    <lineage>
        <taxon>Bacteria</taxon>
        <taxon>Bacillati</taxon>
        <taxon>Actinomycetota</taxon>
        <taxon>Actinomycetes</taxon>
        <taxon>Micrococcales</taxon>
        <taxon>Microbacteriaceae</taxon>
        <taxon>Leucobacter</taxon>
    </lineage>
</organism>
<sequence length="366" mass="38831">MTERRPLPARYRAAEPDPRPAPVPYDPQLEAGLAFFLDLVERIPLRAHTILDNRTHFATVIPPMESQAEGRAVRWENRVIPGPAGAPDIEVTIVRPAEHGTGSDVPGPAEPGSAEPGSAGPGSGSAVARPAVLGIHGGGYVLGTRFFGTGELIDLAERYGTVGVAVEYRLAPEHPAPAAAEDCYAALVWMAEHAAELGIDPARVVVSGASAGGGLSAAVALMARDRGGPPLAGQLVNCPMIDDRNSSVSAWQYDGIGAWDRNNNDTGWDAALGEDRGTDRVHPYQAPSRAEDLSGLPPAFLEVGSAEIFRDETVDYAERIWAAGGEAELHVWSGAYHGFSGFSPDAVVSRAALDARDSWWRRILDR</sequence>
<dbReference type="InterPro" id="IPR050300">
    <property type="entry name" value="GDXG_lipolytic_enzyme"/>
</dbReference>
<gene>
    <name evidence="4" type="ORF">EVS81_13620</name>
</gene>
<dbReference type="SUPFAM" id="SSF53474">
    <property type="entry name" value="alpha/beta-Hydrolases"/>
    <property type="match status" value="1"/>
</dbReference>
<evidence type="ECO:0000256" key="2">
    <source>
        <dbReference type="SAM" id="MobiDB-lite"/>
    </source>
</evidence>
<dbReference type="InterPro" id="IPR029058">
    <property type="entry name" value="AB_hydrolase_fold"/>
</dbReference>
<evidence type="ECO:0000313" key="4">
    <source>
        <dbReference type="EMBL" id="QBE49732.1"/>
    </source>
</evidence>
<feature type="region of interest" description="Disordered" evidence="2">
    <location>
        <begin position="1"/>
        <end position="22"/>
    </location>
</feature>
<proteinExistence type="predicted"/>
<dbReference type="EMBL" id="CP035806">
    <property type="protein sequence ID" value="QBE49732.1"/>
    <property type="molecule type" value="Genomic_DNA"/>
</dbReference>
<dbReference type="RefSeq" id="WP_130110845.1">
    <property type="nucleotide sequence ID" value="NZ_CP035806.1"/>
</dbReference>
<dbReference type="GO" id="GO:0016787">
    <property type="term" value="F:hydrolase activity"/>
    <property type="evidence" value="ECO:0007669"/>
    <property type="project" value="UniProtKB-KW"/>
</dbReference>
<name>A0A4P6KHA8_9MICO</name>
<dbReference type="PANTHER" id="PTHR48081:SF8">
    <property type="entry name" value="ALPHA_BETA HYDROLASE FOLD-3 DOMAIN-CONTAINING PROTEIN-RELATED"/>
    <property type="match status" value="1"/>
</dbReference>
<dbReference type="InterPro" id="IPR013094">
    <property type="entry name" value="AB_hydrolase_3"/>
</dbReference>
<dbReference type="Gene3D" id="3.40.50.1820">
    <property type="entry name" value="alpha/beta hydrolase"/>
    <property type="match status" value="1"/>
</dbReference>
<accession>A0A4P6KHA8</accession>
<feature type="domain" description="Alpha/beta hydrolase fold-3" evidence="3">
    <location>
        <begin position="133"/>
        <end position="339"/>
    </location>
</feature>
<dbReference type="OrthoDB" id="9803828at2"/>
<feature type="compositionally biased region" description="Basic and acidic residues" evidence="2">
    <location>
        <begin position="1"/>
        <end position="18"/>
    </location>
</feature>
<dbReference type="Pfam" id="PF07859">
    <property type="entry name" value="Abhydrolase_3"/>
    <property type="match status" value="1"/>
</dbReference>
<evidence type="ECO:0000256" key="1">
    <source>
        <dbReference type="ARBA" id="ARBA00022801"/>
    </source>
</evidence>
<feature type="compositionally biased region" description="Low complexity" evidence="2">
    <location>
        <begin position="105"/>
        <end position="126"/>
    </location>
</feature>
<dbReference type="KEGG" id="ltr:EVS81_13620"/>
<feature type="region of interest" description="Disordered" evidence="2">
    <location>
        <begin position="98"/>
        <end position="126"/>
    </location>
</feature>
<protein>
    <submittedName>
        <fullName evidence="4">Alpha/beta hydrolase</fullName>
    </submittedName>
</protein>
<dbReference type="AlphaFoldDB" id="A0A4P6KHA8"/>
<keyword evidence="5" id="KW-1185">Reference proteome</keyword>
<reference evidence="4 5" key="1">
    <citation type="submission" date="2019-02" db="EMBL/GenBank/DDBJ databases">
        <authorList>
            <person name="Sun L."/>
            <person name="Pan D."/>
            <person name="Wu X."/>
        </authorList>
    </citation>
    <scope>NUCLEOTIDE SEQUENCE [LARGE SCALE GENOMIC DNA]</scope>
    <source>
        <strain evidence="4 5">JW-1</strain>
    </source>
</reference>